<sequence length="268" mass="31329">MFGVFFYFFVCFFLFFSLFLLFLSPVQFVFSHSVLSKMKGKKNSPQKKESEIVLSPTELQNLDYDSMSESQFKSTMIKLLVALDKSIKDSRDFMTTEFRSNQAEIENQLNEMQSKLEVLMTRVNEVEERVSDKDDKLMARKEAEEKREKQLKDPEERLREINDSRRRKNLHLFGVPEGAKRDRGPESIIEQIIAENFPNLGRETGIQIQEIERFSPKINKNRSKPRHLILKLGNSKDKEKILKAARDKKSLTYMGRSIRLASDLSTET</sequence>
<evidence type="ECO:0000256" key="2">
    <source>
        <dbReference type="SAM" id="MobiDB-lite"/>
    </source>
</evidence>
<comment type="similarity">
    <text evidence="1">Belongs to the transposase 22 family.</text>
</comment>
<evidence type="ECO:0000313" key="4">
    <source>
        <dbReference type="Ensembl" id="ENSCAFP00030023672.1"/>
    </source>
</evidence>
<dbReference type="AlphaFoldDB" id="A0A8C0NFA4"/>
<organism evidence="4 6">
    <name type="scientific">Canis lupus familiaris</name>
    <name type="common">Dog</name>
    <name type="synonym">Canis familiaris</name>
    <dbReference type="NCBI Taxonomy" id="9615"/>
    <lineage>
        <taxon>Eukaryota</taxon>
        <taxon>Metazoa</taxon>
        <taxon>Chordata</taxon>
        <taxon>Craniata</taxon>
        <taxon>Vertebrata</taxon>
        <taxon>Euteleostomi</taxon>
        <taxon>Mammalia</taxon>
        <taxon>Eutheria</taxon>
        <taxon>Laurasiatheria</taxon>
        <taxon>Carnivora</taxon>
        <taxon>Caniformia</taxon>
        <taxon>Canidae</taxon>
        <taxon>Canis</taxon>
    </lineage>
</organism>
<evidence type="ECO:0000313" key="6">
    <source>
        <dbReference type="Proteomes" id="UP000694429"/>
    </source>
</evidence>
<feature type="region of interest" description="Disordered" evidence="2">
    <location>
        <begin position="130"/>
        <end position="155"/>
    </location>
</feature>
<reference evidence="4" key="3">
    <citation type="submission" date="2025-05" db="UniProtKB">
        <authorList>
            <consortium name="Ensembl"/>
        </authorList>
    </citation>
    <scope>IDENTIFICATION</scope>
</reference>
<dbReference type="Proteomes" id="UP000694429">
    <property type="component" value="Chromosome X"/>
</dbReference>
<reference evidence="4" key="2">
    <citation type="submission" date="2019-03" db="EMBL/GenBank/DDBJ databases">
        <authorList>
            <person name="Warren W.C."/>
            <person name="Johnson G.S."/>
        </authorList>
    </citation>
    <scope>NUCLEOTIDE SEQUENCE [LARGE SCALE GENOMIC DNA]</scope>
    <source>
        <strain evidence="4">Basenji</strain>
    </source>
</reference>
<dbReference type="FunFam" id="3.30.70.1820:FF:000002">
    <property type="entry name" value="LINE-1 retrotransposable element ORF1 protein"/>
    <property type="match status" value="1"/>
</dbReference>
<evidence type="ECO:0000313" key="5">
    <source>
        <dbReference type="Ensembl" id="ENSCAFP00040027243.1"/>
    </source>
</evidence>
<dbReference type="InterPro" id="IPR004244">
    <property type="entry name" value="Transposase_22"/>
</dbReference>
<dbReference type="Pfam" id="PF02994">
    <property type="entry name" value="Transposase_22"/>
    <property type="match status" value="1"/>
</dbReference>
<dbReference type="Ensembl" id="ENSCAFT00040031329.1">
    <property type="protein sequence ID" value="ENSCAFP00040027243.1"/>
    <property type="gene ID" value="ENSCAFG00040016978.1"/>
</dbReference>
<dbReference type="Gene3D" id="1.20.5.390">
    <property type="entry name" value="L1 transposable element, trimerization domain"/>
    <property type="match status" value="1"/>
</dbReference>
<dbReference type="InterPro" id="IPR043636">
    <property type="entry name" value="L1_RRM_dom"/>
</dbReference>
<feature type="domain" description="L1 transposable element RRM" evidence="3">
    <location>
        <begin position="167"/>
        <end position="263"/>
    </location>
</feature>
<dbReference type="Proteomes" id="UP000694542">
    <property type="component" value="Chromosome X"/>
</dbReference>
<evidence type="ECO:0000256" key="1">
    <source>
        <dbReference type="ARBA" id="ARBA00061640"/>
    </source>
</evidence>
<reference evidence="5" key="1">
    <citation type="submission" date="2018-10" db="EMBL/GenBank/DDBJ databases">
        <title>De novo assembly of a Great Dane genome.</title>
        <authorList>
            <person name="Kidd J.M."/>
            <person name="Pendleton A.L."/>
            <person name="Shen F."/>
            <person name="Emery S."/>
        </authorList>
    </citation>
    <scope>NUCLEOTIDE SEQUENCE [LARGE SCALE GENOMIC DNA]</scope>
    <source>
        <strain evidence="5">Great Dane</strain>
    </source>
</reference>
<dbReference type="Ensembl" id="ENSCAFT00030027121.1">
    <property type="protein sequence ID" value="ENSCAFP00030023672.1"/>
    <property type="gene ID" value="ENSCAFG00030014702.1"/>
</dbReference>
<dbReference type="Gene3D" id="3.30.70.1820">
    <property type="entry name" value="L1 transposable element, RRM domain"/>
    <property type="match status" value="1"/>
</dbReference>
<name>A0A8C0NFA4_CANLF</name>
<evidence type="ECO:0000259" key="3">
    <source>
        <dbReference type="Pfam" id="PF02994"/>
    </source>
</evidence>
<proteinExistence type="inferred from homology"/>
<dbReference type="PANTHER" id="PTHR11505">
    <property type="entry name" value="L1 TRANSPOSABLE ELEMENT-RELATED"/>
    <property type="match status" value="1"/>
</dbReference>
<protein>
    <recommendedName>
        <fullName evidence="3">L1 transposable element RRM domain-containing protein</fullName>
    </recommendedName>
</protein>
<accession>A0A8C0NFA4</accession>